<organism evidence="14 15">
    <name type="scientific">Qingrenia yutianensis</name>
    <dbReference type="NCBI Taxonomy" id="2763676"/>
    <lineage>
        <taxon>Bacteria</taxon>
        <taxon>Bacillati</taxon>
        <taxon>Bacillota</taxon>
        <taxon>Clostridia</taxon>
        <taxon>Eubacteriales</taxon>
        <taxon>Oscillospiraceae</taxon>
        <taxon>Qingrenia</taxon>
    </lineage>
</organism>
<keyword evidence="7 11" id="KW-0067">ATP-binding</keyword>
<evidence type="ECO:0000256" key="1">
    <source>
        <dbReference type="ARBA" id="ARBA00004496"/>
    </source>
</evidence>
<accession>A0A926FE90</accession>
<evidence type="ECO:0000256" key="10">
    <source>
        <dbReference type="ARBA" id="ARBA00047639"/>
    </source>
</evidence>
<comment type="similarity">
    <text evidence="2 11">Belongs to the class-II aminoacyl-tRNA synthetase family.</text>
</comment>
<evidence type="ECO:0000256" key="11">
    <source>
        <dbReference type="HAMAP-Rule" id="MF_00127"/>
    </source>
</evidence>
<dbReference type="GO" id="GO:0005737">
    <property type="term" value="C:cytoplasm"/>
    <property type="evidence" value="ECO:0007669"/>
    <property type="project" value="UniProtKB-SubCell"/>
</dbReference>
<dbReference type="GO" id="GO:0004821">
    <property type="term" value="F:histidine-tRNA ligase activity"/>
    <property type="evidence" value="ECO:0007669"/>
    <property type="project" value="UniProtKB-UniRule"/>
</dbReference>
<dbReference type="RefSeq" id="WP_262432144.1">
    <property type="nucleotide sequence ID" value="NZ_JACRTE010000007.1"/>
</dbReference>
<dbReference type="PANTHER" id="PTHR43707:SF1">
    <property type="entry name" value="HISTIDINE--TRNA LIGASE, MITOCHONDRIAL-RELATED"/>
    <property type="match status" value="1"/>
</dbReference>
<feature type="binding site" evidence="12">
    <location>
        <position position="257"/>
    </location>
    <ligand>
        <name>L-histidine</name>
        <dbReference type="ChEBI" id="CHEBI:57595"/>
    </ligand>
</feature>
<dbReference type="InterPro" id="IPR006195">
    <property type="entry name" value="aa-tRNA-synth_II"/>
</dbReference>
<dbReference type="HAMAP" id="MF_00127">
    <property type="entry name" value="His_tRNA_synth"/>
    <property type="match status" value="1"/>
</dbReference>
<evidence type="ECO:0000313" key="14">
    <source>
        <dbReference type="EMBL" id="MBC8596694.1"/>
    </source>
</evidence>
<dbReference type="GO" id="GO:0140096">
    <property type="term" value="F:catalytic activity, acting on a protein"/>
    <property type="evidence" value="ECO:0007669"/>
    <property type="project" value="UniProtKB-ARBA"/>
</dbReference>
<dbReference type="Gene3D" id="3.40.50.800">
    <property type="entry name" value="Anticodon-binding domain"/>
    <property type="match status" value="1"/>
</dbReference>
<dbReference type="AlphaFoldDB" id="A0A926FE90"/>
<keyword evidence="6 11" id="KW-0547">Nucleotide-binding</keyword>
<dbReference type="InterPro" id="IPR045864">
    <property type="entry name" value="aa-tRNA-synth_II/BPL/LPL"/>
</dbReference>
<feature type="binding site" evidence="12">
    <location>
        <begin position="81"/>
        <end position="83"/>
    </location>
    <ligand>
        <name>L-histidine</name>
        <dbReference type="ChEBI" id="CHEBI:57595"/>
    </ligand>
</feature>
<comment type="catalytic activity">
    <reaction evidence="10 11">
        <text>tRNA(His) + L-histidine + ATP = L-histidyl-tRNA(His) + AMP + diphosphate + H(+)</text>
        <dbReference type="Rhea" id="RHEA:17313"/>
        <dbReference type="Rhea" id="RHEA-COMP:9665"/>
        <dbReference type="Rhea" id="RHEA-COMP:9689"/>
        <dbReference type="ChEBI" id="CHEBI:15378"/>
        <dbReference type="ChEBI" id="CHEBI:30616"/>
        <dbReference type="ChEBI" id="CHEBI:33019"/>
        <dbReference type="ChEBI" id="CHEBI:57595"/>
        <dbReference type="ChEBI" id="CHEBI:78442"/>
        <dbReference type="ChEBI" id="CHEBI:78527"/>
        <dbReference type="ChEBI" id="CHEBI:456215"/>
        <dbReference type="EC" id="6.1.1.21"/>
    </reaction>
</comment>
<comment type="caution">
    <text evidence="14">The sequence shown here is derived from an EMBL/GenBank/DDBJ whole genome shotgun (WGS) entry which is preliminary data.</text>
</comment>
<dbReference type="SUPFAM" id="SSF55681">
    <property type="entry name" value="Class II aaRS and biotin synthetases"/>
    <property type="match status" value="1"/>
</dbReference>
<keyword evidence="15" id="KW-1185">Reference proteome</keyword>
<evidence type="ECO:0000256" key="12">
    <source>
        <dbReference type="PIRSR" id="PIRSR001549-1"/>
    </source>
</evidence>
<dbReference type="PANTHER" id="PTHR43707">
    <property type="entry name" value="HISTIDYL-TRNA SYNTHETASE"/>
    <property type="match status" value="1"/>
</dbReference>
<dbReference type="Pfam" id="PF13393">
    <property type="entry name" value="tRNA-synt_His"/>
    <property type="match status" value="1"/>
</dbReference>
<dbReference type="SUPFAM" id="SSF52954">
    <property type="entry name" value="Class II aaRS ABD-related"/>
    <property type="match status" value="1"/>
</dbReference>
<reference evidence="14" key="1">
    <citation type="submission" date="2020-08" db="EMBL/GenBank/DDBJ databases">
        <title>Genome public.</title>
        <authorList>
            <person name="Liu C."/>
            <person name="Sun Q."/>
        </authorList>
    </citation>
    <scope>NUCLEOTIDE SEQUENCE</scope>
    <source>
        <strain evidence="14">NSJ-50</strain>
    </source>
</reference>
<feature type="domain" description="Aminoacyl-transfer RNA synthetases class-II family profile" evidence="13">
    <location>
        <begin position="1"/>
        <end position="322"/>
    </location>
</feature>
<dbReference type="EMBL" id="JACRTE010000007">
    <property type="protein sequence ID" value="MBC8596694.1"/>
    <property type="molecule type" value="Genomic_DNA"/>
</dbReference>
<dbReference type="InterPro" id="IPR004516">
    <property type="entry name" value="HisRS/HisZ"/>
</dbReference>
<dbReference type="InterPro" id="IPR036621">
    <property type="entry name" value="Anticodon-bd_dom_sf"/>
</dbReference>
<feature type="binding site" evidence="12">
    <location>
        <begin position="261"/>
        <end position="262"/>
    </location>
    <ligand>
        <name>L-histidine</name>
        <dbReference type="ChEBI" id="CHEBI:57595"/>
    </ligand>
</feature>
<gene>
    <name evidence="11" type="primary">hisS</name>
    <name evidence="14" type="ORF">H8706_07395</name>
</gene>
<feature type="binding site" evidence="12">
    <location>
        <position position="126"/>
    </location>
    <ligand>
        <name>L-histidine</name>
        <dbReference type="ChEBI" id="CHEBI:57595"/>
    </ligand>
</feature>
<dbReference type="Pfam" id="PF03129">
    <property type="entry name" value="HGTP_anticodon"/>
    <property type="match status" value="1"/>
</dbReference>
<dbReference type="GO" id="GO:0016740">
    <property type="term" value="F:transferase activity"/>
    <property type="evidence" value="ECO:0007669"/>
    <property type="project" value="UniProtKB-ARBA"/>
</dbReference>
<evidence type="ECO:0000256" key="8">
    <source>
        <dbReference type="ARBA" id="ARBA00022917"/>
    </source>
</evidence>
<evidence type="ECO:0000256" key="2">
    <source>
        <dbReference type="ARBA" id="ARBA00008226"/>
    </source>
</evidence>
<dbReference type="CDD" id="cd00773">
    <property type="entry name" value="HisRS-like_core"/>
    <property type="match status" value="1"/>
</dbReference>
<dbReference type="NCBIfam" id="TIGR00442">
    <property type="entry name" value="hisS"/>
    <property type="match status" value="1"/>
</dbReference>
<keyword evidence="5 11" id="KW-0436">Ligase</keyword>
<dbReference type="CDD" id="cd00859">
    <property type="entry name" value="HisRS_anticodon"/>
    <property type="match status" value="1"/>
</dbReference>
<evidence type="ECO:0000256" key="7">
    <source>
        <dbReference type="ARBA" id="ARBA00022840"/>
    </source>
</evidence>
<protein>
    <recommendedName>
        <fullName evidence="11">Histidine--tRNA ligase</fullName>
        <ecNumber evidence="11">6.1.1.21</ecNumber>
    </recommendedName>
    <alternativeName>
        <fullName evidence="11">Histidyl-tRNA synthetase</fullName>
        <shortName evidence="11">HisRS</shortName>
    </alternativeName>
</protein>
<evidence type="ECO:0000256" key="4">
    <source>
        <dbReference type="ARBA" id="ARBA00022490"/>
    </source>
</evidence>
<comment type="subcellular location">
    <subcellularLocation>
        <location evidence="1 11">Cytoplasm</location>
    </subcellularLocation>
</comment>
<dbReference type="GO" id="GO:0005524">
    <property type="term" value="F:ATP binding"/>
    <property type="evidence" value="ECO:0007669"/>
    <property type="project" value="UniProtKB-UniRule"/>
</dbReference>
<dbReference type="Gene3D" id="3.30.930.10">
    <property type="entry name" value="Bira Bifunctional Protein, Domain 2"/>
    <property type="match status" value="1"/>
</dbReference>
<keyword evidence="4 11" id="KW-0963">Cytoplasm</keyword>
<evidence type="ECO:0000256" key="5">
    <source>
        <dbReference type="ARBA" id="ARBA00022598"/>
    </source>
</evidence>
<dbReference type="InterPro" id="IPR041715">
    <property type="entry name" value="HisRS-like_core"/>
</dbReference>
<dbReference type="Proteomes" id="UP000647416">
    <property type="component" value="Unassembled WGS sequence"/>
</dbReference>
<evidence type="ECO:0000259" key="13">
    <source>
        <dbReference type="PROSITE" id="PS50862"/>
    </source>
</evidence>
<dbReference type="EC" id="6.1.1.21" evidence="11"/>
<dbReference type="InterPro" id="IPR015807">
    <property type="entry name" value="His-tRNA-ligase"/>
</dbReference>
<dbReference type="FunFam" id="3.30.930.10:FF:000005">
    <property type="entry name" value="Histidine--tRNA ligase"/>
    <property type="match status" value="1"/>
</dbReference>
<keyword evidence="9 11" id="KW-0030">Aminoacyl-tRNA synthetase</keyword>
<comment type="subunit">
    <text evidence="3 11">Homodimer.</text>
</comment>
<evidence type="ECO:0000313" key="15">
    <source>
        <dbReference type="Proteomes" id="UP000647416"/>
    </source>
</evidence>
<dbReference type="GO" id="GO:0006427">
    <property type="term" value="P:histidyl-tRNA aminoacylation"/>
    <property type="evidence" value="ECO:0007669"/>
    <property type="project" value="UniProtKB-UniRule"/>
</dbReference>
<name>A0A926FE90_9FIRM</name>
<dbReference type="PROSITE" id="PS50862">
    <property type="entry name" value="AA_TRNA_LIGASE_II"/>
    <property type="match status" value="1"/>
</dbReference>
<evidence type="ECO:0000256" key="3">
    <source>
        <dbReference type="ARBA" id="ARBA00011738"/>
    </source>
</evidence>
<evidence type="ECO:0000256" key="6">
    <source>
        <dbReference type="ARBA" id="ARBA00022741"/>
    </source>
</evidence>
<feature type="binding site" evidence="12">
    <location>
        <position position="130"/>
    </location>
    <ligand>
        <name>L-histidine</name>
        <dbReference type="ChEBI" id="CHEBI:57595"/>
    </ligand>
</feature>
<dbReference type="PIRSF" id="PIRSF001549">
    <property type="entry name" value="His-tRNA_synth"/>
    <property type="match status" value="1"/>
</dbReference>
<dbReference type="InterPro" id="IPR033656">
    <property type="entry name" value="HisRS_anticodon"/>
</dbReference>
<evidence type="ECO:0000256" key="9">
    <source>
        <dbReference type="ARBA" id="ARBA00023146"/>
    </source>
</evidence>
<proteinExistence type="inferred from homology"/>
<keyword evidence="8 11" id="KW-0648">Protein biosynthesis</keyword>
<dbReference type="InterPro" id="IPR004154">
    <property type="entry name" value="Anticodon-bd"/>
</dbReference>
<feature type="binding site" evidence="12">
    <location>
        <position position="112"/>
    </location>
    <ligand>
        <name>L-histidine</name>
        <dbReference type="ChEBI" id="CHEBI:57595"/>
    </ligand>
</feature>
<sequence length="419" mass="47450">MLTRAPKGTNDILPEKAHIWQYIEREILKICDEYNFKEIRTPVFEHTELFERGVGDTTDVVEKEMYTFEDKGGRSITLRPEGTASASRSYIENGLFNTPQPSKLFYNITCYRYEKNQAGRYREFHQFGAEVIGSKNPSVDAELMSLPMLLYKRLGLTNLKLNINSIGCPKCRKEYNEKLRDFLRPKYDELCDTCKSRFEKNPLRILDCKSKVCKELSKGAPMFLDCICGECREHFDAVKSALENMGIEYFIDPYIVRGLDYYTKTVFEIIADNKNSNSTICGGGRYDGLVEQLGHTPTPASGFALGIERLILTMEEQGIKFPDADVPDIFIGSMGDKASTFVQGLAFKLRENGVKCEIDHLSRSVKAQMKFANKIGAKNSVIVGENEMNENRAHIKNMADGTQTECSLDAQSIKNALKI</sequence>